<feature type="transmembrane region" description="Helical" evidence="6">
    <location>
        <begin position="187"/>
        <end position="205"/>
    </location>
</feature>
<evidence type="ECO:0000256" key="6">
    <source>
        <dbReference type="SAM" id="Phobius"/>
    </source>
</evidence>
<keyword evidence="4 6" id="KW-1133">Transmembrane helix</keyword>
<evidence type="ECO:0000259" key="7">
    <source>
        <dbReference type="Pfam" id="PF00892"/>
    </source>
</evidence>
<evidence type="ECO:0000256" key="2">
    <source>
        <dbReference type="ARBA" id="ARBA00007362"/>
    </source>
</evidence>
<feature type="domain" description="EamA" evidence="7">
    <location>
        <begin position="9"/>
        <end position="142"/>
    </location>
</feature>
<dbReference type="OrthoDB" id="9799821at2"/>
<dbReference type="PANTHER" id="PTHR32322">
    <property type="entry name" value="INNER MEMBRANE TRANSPORTER"/>
    <property type="match status" value="1"/>
</dbReference>
<dbReference type="PANTHER" id="PTHR32322:SF2">
    <property type="entry name" value="EAMA DOMAIN-CONTAINING PROTEIN"/>
    <property type="match status" value="1"/>
</dbReference>
<dbReference type="SUPFAM" id="SSF103481">
    <property type="entry name" value="Multidrug resistance efflux transporter EmrE"/>
    <property type="match status" value="2"/>
</dbReference>
<proteinExistence type="inferred from homology"/>
<accession>A0A1I4M9V3</accession>
<keyword evidence="9" id="KW-1185">Reference proteome</keyword>
<comment type="subcellular location">
    <subcellularLocation>
        <location evidence="1">Membrane</location>
        <topology evidence="1">Multi-pass membrane protein</topology>
    </subcellularLocation>
</comment>
<dbReference type="AlphaFoldDB" id="A0A1I4M9V3"/>
<feature type="transmembrane region" description="Helical" evidence="6">
    <location>
        <begin position="94"/>
        <end position="118"/>
    </location>
</feature>
<dbReference type="Proteomes" id="UP000199520">
    <property type="component" value="Unassembled WGS sequence"/>
</dbReference>
<protein>
    <submittedName>
        <fullName evidence="8">Permease of the drug/metabolite transporter (DMT) superfamily</fullName>
    </submittedName>
</protein>
<evidence type="ECO:0000256" key="4">
    <source>
        <dbReference type="ARBA" id="ARBA00022989"/>
    </source>
</evidence>
<name>A0A1I4M9V3_9FIRM</name>
<dbReference type="InterPro" id="IPR050638">
    <property type="entry name" value="AA-Vitamin_Transporters"/>
</dbReference>
<dbReference type="GO" id="GO:0016020">
    <property type="term" value="C:membrane"/>
    <property type="evidence" value="ECO:0007669"/>
    <property type="project" value="UniProtKB-SubCell"/>
</dbReference>
<organism evidence="8 9">
    <name type="scientific">Pelosinus propionicus DSM 13327</name>
    <dbReference type="NCBI Taxonomy" id="1123291"/>
    <lineage>
        <taxon>Bacteria</taxon>
        <taxon>Bacillati</taxon>
        <taxon>Bacillota</taxon>
        <taxon>Negativicutes</taxon>
        <taxon>Selenomonadales</taxon>
        <taxon>Sporomusaceae</taxon>
        <taxon>Pelosinus</taxon>
    </lineage>
</organism>
<comment type="similarity">
    <text evidence="2">Belongs to the EamA transporter family.</text>
</comment>
<evidence type="ECO:0000313" key="9">
    <source>
        <dbReference type="Proteomes" id="UP000199520"/>
    </source>
</evidence>
<dbReference type="RefSeq" id="WP_090939462.1">
    <property type="nucleotide sequence ID" value="NZ_FOTS01000031.1"/>
</dbReference>
<feature type="domain" description="EamA" evidence="7">
    <location>
        <begin position="157"/>
        <end position="294"/>
    </location>
</feature>
<feature type="transmembrane region" description="Helical" evidence="6">
    <location>
        <begin position="277"/>
        <end position="294"/>
    </location>
</feature>
<sequence length="319" mass="34879">MQKQSPTSTYIILLFVPLFWGGAFGTTKHILSELPPLTTSSIRFIIAGLLMCLWSCWRRELVWQPIKKNFFSLLALGATGVFSYNYFFAIGLQYTSAITAALIIVINPVFTTCIASFFMGEAWNWRTLAGVAISLLGVSLVISKGDFSVLAQMSIGIGEIYLFGAVASWVIYTLIVKKVTGTIGTSVMTAISTMIGALMLLVISIIKEDQWSKVIHVSYQTQAELLYLAVFSTVIAYLLFNWGVQRIGATKASAYINLMPVNALWISVILYGEEISAYHLIGMSLTIAGVLLTTQNKVKPAALNIQNLNNSISGTTLGK</sequence>
<dbReference type="Pfam" id="PF00892">
    <property type="entry name" value="EamA"/>
    <property type="match status" value="2"/>
</dbReference>
<dbReference type="EMBL" id="FOTS01000031">
    <property type="protein sequence ID" value="SFL99853.1"/>
    <property type="molecule type" value="Genomic_DNA"/>
</dbReference>
<dbReference type="STRING" id="1123291.SAMN04490355_103114"/>
<feature type="transmembrane region" description="Helical" evidence="6">
    <location>
        <begin position="254"/>
        <end position="271"/>
    </location>
</feature>
<feature type="transmembrane region" description="Helical" evidence="6">
    <location>
        <begin position="125"/>
        <end position="143"/>
    </location>
</feature>
<feature type="transmembrane region" description="Helical" evidence="6">
    <location>
        <begin position="225"/>
        <end position="242"/>
    </location>
</feature>
<evidence type="ECO:0000256" key="1">
    <source>
        <dbReference type="ARBA" id="ARBA00004141"/>
    </source>
</evidence>
<feature type="transmembrane region" description="Helical" evidence="6">
    <location>
        <begin position="12"/>
        <end position="31"/>
    </location>
</feature>
<feature type="transmembrane region" description="Helical" evidence="6">
    <location>
        <begin position="37"/>
        <end position="57"/>
    </location>
</feature>
<gene>
    <name evidence="8" type="ORF">SAMN04490355_103114</name>
</gene>
<feature type="transmembrane region" description="Helical" evidence="6">
    <location>
        <begin position="69"/>
        <end position="88"/>
    </location>
</feature>
<evidence type="ECO:0000256" key="3">
    <source>
        <dbReference type="ARBA" id="ARBA00022692"/>
    </source>
</evidence>
<feature type="transmembrane region" description="Helical" evidence="6">
    <location>
        <begin position="149"/>
        <end position="175"/>
    </location>
</feature>
<dbReference type="InterPro" id="IPR037185">
    <property type="entry name" value="EmrE-like"/>
</dbReference>
<keyword evidence="5 6" id="KW-0472">Membrane</keyword>
<reference evidence="9" key="1">
    <citation type="submission" date="2016-10" db="EMBL/GenBank/DDBJ databases">
        <authorList>
            <person name="Varghese N."/>
            <person name="Submissions S."/>
        </authorList>
    </citation>
    <scope>NUCLEOTIDE SEQUENCE [LARGE SCALE GENOMIC DNA]</scope>
    <source>
        <strain evidence="9">DSM 13327</strain>
    </source>
</reference>
<evidence type="ECO:0000313" key="8">
    <source>
        <dbReference type="EMBL" id="SFL99853.1"/>
    </source>
</evidence>
<keyword evidence="3 6" id="KW-0812">Transmembrane</keyword>
<dbReference type="InterPro" id="IPR000620">
    <property type="entry name" value="EamA_dom"/>
</dbReference>
<evidence type="ECO:0000256" key="5">
    <source>
        <dbReference type="ARBA" id="ARBA00023136"/>
    </source>
</evidence>